<sequence>MAWITLLDRDRLTLRLDEHDQSLMLEVNDGGISPTYVTLHLDRSEAGVLEDALRAYRIKIGENLEE</sequence>
<dbReference type="RefSeq" id="WP_126139204.1">
    <property type="nucleotide sequence ID" value="NZ_RXHU01000002.1"/>
</dbReference>
<reference evidence="1 2" key="1">
    <citation type="submission" date="2018-12" db="EMBL/GenBank/DDBJ databases">
        <title>Bacillus ochoae sp. nov., Paenibacillus whitsoniae sp. nov., Paenibacillus spiritus sp. nov. Isolated from the Mars Exploration Rover during spacecraft assembly.</title>
        <authorList>
            <person name="Seuylemezian A."/>
            <person name="Vaishampayan P."/>
        </authorList>
    </citation>
    <scope>NUCLEOTIDE SEQUENCE [LARGE SCALE GENOMIC DNA]</scope>
    <source>
        <strain evidence="1 2">MER 54</strain>
    </source>
</reference>
<comment type="caution">
    <text evidence="1">The sequence shown here is derived from an EMBL/GenBank/DDBJ whole genome shotgun (WGS) entry which is preliminary data.</text>
</comment>
<accession>A0A3S0CFX9</accession>
<dbReference type="AlphaFoldDB" id="A0A3S0CFX9"/>
<proteinExistence type="predicted"/>
<dbReference type="EMBL" id="RXHU01000002">
    <property type="protein sequence ID" value="RTE11774.1"/>
    <property type="molecule type" value="Genomic_DNA"/>
</dbReference>
<dbReference type="OrthoDB" id="2628251at2"/>
<dbReference type="Proteomes" id="UP000276128">
    <property type="component" value="Unassembled WGS sequence"/>
</dbReference>
<organism evidence="1 2">
    <name type="scientific">Paenibacillus whitsoniae</name>
    <dbReference type="NCBI Taxonomy" id="2496558"/>
    <lineage>
        <taxon>Bacteria</taxon>
        <taxon>Bacillati</taxon>
        <taxon>Bacillota</taxon>
        <taxon>Bacilli</taxon>
        <taxon>Bacillales</taxon>
        <taxon>Paenibacillaceae</taxon>
        <taxon>Paenibacillus</taxon>
    </lineage>
</organism>
<evidence type="ECO:0000313" key="2">
    <source>
        <dbReference type="Proteomes" id="UP000276128"/>
    </source>
</evidence>
<name>A0A3S0CFX9_9BACL</name>
<protein>
    <submittedName>
        <fullName evidence="1">Uncharacterized protein</fullName>
    </submittedName>
</protein>
<keyword evidence="2" id="KW-1185">Reference proteome</keyword>
<gene>
    <name evidence="1" type="ORF">EJQ19_00240</name>
</gene>
<evidence type="ECO:0000313" key="1">
    <source>
        <dbReference type="EMBL" id="RTE11774.1"/>
    </source>
</evidence>